<feature type="domain" description="Mutator-like transposase" evidence="2">
    <location>
        <begin position="4"/>
        <end position="153"/>
    </location>
</feature>
<dbReference type="PANTHER" id="PTHR46609">
    <property type="entry name" value="EXONUCLEASE, PHAGE-TYPE/RECB, C-TERMINAL DOMAIN-CONTAINING PROTEIN"/>
    <property type="match status" value="1"/>
</dbReference>
<dbReference type="InterPro" id="IPR019080">
    <property type="entry name" value="YqaJ_viral_recombinase"/>
</dbReference>
<dbReference type="InterPro" id="IPR049012">
    <property type="entry name" value="Mutator_transp_dom"/>
</dbReference>
<dbReference type="SUPFAM" id="SSF52980">
    <property type="entry name" value="Restriction endonuclease-like"/>
    <property type="match status" value="1"/>
</dbReference>
<evidence type="ECO:0008006" key="5">
    <source>
        <dbReference type="Google" id="ProtNLM"/>
    </source>
</evidence>
<dbReference type="Pfam" id="PF20700">
    <property type="entry name" value="Mutator"/>
    <property type="match status" value="1"/>
</dbReference>
<dbReference type="InterPro" id="IPR011335">
    <property type="entry name" value="Restrct_endonuc-II-like"/>
</dbReference>
<name>A0AA88HG82_ARTSF</name>
<dbReference type="AlphaFoldDB" id="A0AA88HG82"/>
<keyword evidence="4" id="KW-1185">Reference proteome</keyword>
<evidence type="ECO:0000313" key="3">
    <source>
        <dbReference type="EMBL" id="KAK2709714.1"/>
    </source>
</evidence>
<comment type="caution">
    <text evidence="3">The sequence shown here is derived from an EMBL/GenBank/DDBJ whole genome shotgun (WGS) entry which is preliminary data.</text>
</comment>
<evidence type="ECO:0000259" key="1">
    <source>
        <dbReference type="Pfam" id="PF09588"/>
    </source>
</evidence>
<evidence type="ECO:0000259" key="2">
    <source>
        <dbReference type="Pfam" id="PF20700"/>
    </source>
</evidence>
<gene>
    <name evidence="3" type="ORF">QYM36_013401</name>
</gene>
<dbReference type="InterPro" id="IPR011604">
    <property type="entry name" value="PDDEXK-like_dom_sf"/>
</dbReference>
<dbReference type="PANTHER" id="PTHR46609:SF8">
    <property type="entry name" value="YQAJ VIRAL RECOMBINASE DOMAIN-CONTAINING PROTEIN"/>
    <property type="match status" value="1"/>
</dbReference>
<feature type="domain" description="YqaJ viral recombinase" evidence="1">
    <location>
        <begin position="346"/>
        <end position="449"/>
    </location>
</feature>
<protein>
    <recommendedName>
        <fullName evidence="5">YqaJ viral recombinase domain-containing protein</fullName>
    </recommendedName>
</protein>
<dbReference type="Proteomes" id="UP001187531">
    <property type="component" value="Unassembled WGS sequence"/>
</dbReference>
<accession>A0AA88HG82</accession>
<dbReference type="Gene3D" id="3.90.320.10">
    <property type="match status" value="1"/>
</dbReference>
<sequence length="462" mass="52243">MCFRYRNSEKPHHKCFLNWDGPSTGMEADIIVEAFRLAPTMHKLKYKRFIADGDSNLYNELIAKVPYGRMIEKVECVNHACKCLTSRLYNKRKTGGQECSKRLTPIMIKKLSGYARATIIRISQEGKGAKELIEALNAIPHHFFSGDHTKCPGLCKDSGSKVPLTDCPSMIFLCHVLQAFETLTRRARLLIGNNTSNLAEYFMSIVAKLIGGKQFLVTQNGRYNSRVAAAGVKYSKGELGRLHIYRKITGRIPPRAMTKLSMRKSRLRALKKRARKSMTCRNEILKQKKVNEPDGKYGPNATTPDLAAVDFEIMKSAFLQRLECSTEQIQEIEAATRLQGEDDGSWSAVRRDRITASWAGTIAKRRTKIVTPLVQKLLYAPSKVTKAMIYGHTFEPVAAKKFEESTRFKVKRCGFFVHYEHGFIGASPDYLVIMPCGKRALLEIKCVNCMETVALKYLLHCL</sequence>
<dbReference type="GO" id="GO:0006281">
    <property type="term" value="P:DNA repair"/>
    <property type="evidence" value="ECO:0007669"/>
    <property type="project" value="UniProtKB-ARBA"/>
</dbReference>
<dbReference type="CDD" id="cd22343">
    <property type="entry name" value="PDDEXK_lambda_exonuclease-like"/>
    <property type="match status" value="1"/>
</dbReference>
<organism evidence="3 4">
    <name type="scientific">Artemia franciscana</name>
    <name type="common">Brine shrimp</name>
    <name type="synonym">Artemia sanfranciscana</name>
    <dbReference type="NCBI Taxonomy" id="6661"/>
    <lineage>
        <taxon>Eukaryota</taxon>
        <taxon>Metazoa</taxon>
        <taxon>Ecdysozoa</taxon>
        <taxon>Arthropoda</taxon>
        <taxon>Crustacea</taxon>
        <taxon>Branchiopoda</taxon>
        <taxon>Anostraca</taxon>
        <taxon>Artemiidae</taxon>
        <taxon>Artemia</taxon>
    </lineage>
</organism>
<dbReference type="InterPro" id="IPR051703">
    <property type="entry name" value="NF-kappa-B_Signaling_Reg"/>
</dbReference>
<evidence type="ECO:0000313" key="4">
    <source>
        <dbReference type="Proteomes" id="UP001187531"/>
    </source>
</evidence>
<dbReference type="EMBL" id="JAVRJZ010000017">
    <property type="protein sequence ID" value="KAK2709714.1"/>
    <property type="molecule type" value="Genomic_DNA"/>
</dbReference>
<proteinExistence type="predicted"/>
<dbReference type="Pfam" id="PF09588">
    <property type="entry name" value="YqaJ"/>
    <property type="match status" value="1"/>
</dbReference>
<reference evidence="3" key="1">
    <citation type="submission" date="2023-07" db="EMBL/GenBank/DDBJ databases">
        <title>Chromosome-level genome assembly of Artemia franciscana.</title>
        <authorList>
            <person name="Jo E."/>
        </authorList>
    </citation>
    <scope>NUCLEOTIDE SEQUENCE</scope>
    <source>
        <tissue evidence="3">Whole body</tissue>
    </source>
</reference>